<evidence type="ECO:0000256" key="13">
    <source>
        <dbReference type="SAM" id="SignalP"/>
    </source>
</evidence>
<keyword evidence="5" id="KW-0812">Transmembrane</keyword>
<keyword evidence="4" id="KW-0410">Iron transport</keyword>
<evidence type="ECO:0000313" key="17">
    <source>
        <dbReference type="Proteomes" id="UP001156708"/>
    </source>
</evidence>
<feature type="signal peptide" evidence="13">
    <location>
        <begin position="1"/>
        <end position="32"/>
    </location>
</feature>
<keyword evidence="7" id="KW-0408">Iron</keyword>
<dbReference type="SUPFAM" id="SSF56935">
    <property type="entry name" value="Porins"/>
    <property type="match status" value="1"/>
</dbReference>
<dbReference type="InterPro" id="IPR012910">
    <property type="entry name" value="Plug_dom"/>
</dbReference>
<keyword evidence="9 12" id="KW-0798">TonB box</keyword>
<dbReference type="InterPro" id="IPR039426">
    <property type="entry name" value="TonB-dep_rcpt-like"/>
</dbReference>
<organism evidence="16 17">
    <name type="scientific">Gluconobacter sphaericus NBRC 12467</name>
    <dbReference type="NCBI Taxonomy" id="1307951"/>
    <lineage>
        <taxon>Bacteria</taxon>
        <taxon>Pseudomonadati</taxon>
        <taxon>Pseudomonadota</taxon>
        <taxon>Alphaproteobacteria</taxon>
        <taxon>Acetobacterales</taxon>
        <taxon>Acetobacteraceae</taxon>
        <taxon>Gluconobacter</taxon>
    </lineage>
</organism>
<evidence type="ECO:0000256" key="12">
    <source>
        <dbReference type="RuleBase" id="RU003357"/>
    </source>
</evidence>
<comment type="similarity">
    <text evidence="12">Belongs to the TonB-dependent receptor family.</text>
</comment>
<evidence type="ECO:0000256" key="4">
    <source>
        <dbReference type="ARBA" id="ARBA00022496"/>
    </source>
</evidence>
<accession>A0AA37W8M1</accession>
<evidence type="ECO:0000256" key="10">
    <source>
        <dbReference type="ARBA" id="ARBA00023136"/>
    </source>
</evidence>
<dbReference type="EMBL" id="BSNZ01000003">
    <property type="protein sequence ID" value="GLQ83302.1"/>
    <property type="molecule type" value="Genomic_DNA"/>
</dbReference>
<dbReference type="PANTHER" id="PTHR32552">
    <property type="entry name" value="FERRICHROME IRON RECEPTOR-RELATED"/>
    <property type="match status" value="1"/>
</dbReference>
<evidence type="ECO:0000256" key="3">
    <source>
        <dbReference type="ARBA" id="ARBA00022452"/>
    </source>
</evidence>
<evidence type="ECO:0000256" key="2">
    <source>
        <dbReference type="ARBA" id="ARBA00022448"/>
    </source>
</evidence>
<evidence type="ECO:0000256" key="5">
    <source>
        <dbReference type="ARBA" id="ARBA00022692"/>
    </source>
</evidence>
<dbReference type="Proteomes" id="UP001156708">
    <property type="component" value="Unassembled WGS sequence"/>
</dbReference>
<name>A0AA37W8M1_9PROT</name>
<dbReference type="PANTHER" id="PTHR32552:SF89">
    <property type="entry name" value="CATECHOLATE SIDEROPHORE RECEPTOR FIU"/>
    <property type="match status" value="1"/>
</dbReference>
<dbReference type="InterPro" id="IPR000531">
    <property type="entry name" value="Beta-barrel_TonB"/>
</dbReference>
<feature type="domain" description="TonB-dependent receptor-like beta-barrel" evidence="14">
    <location>
        <begin position="311"/>
        <end position="766"/>
    </location>
</feature>
<evidence type="ECO:0000259" key="15">
    <source>
        <dbReference type="Pfam" id="PF07715"/>
    </source>
</evidence>
<reference evidence="17" key="1">
    <citation type="journal article" date="2019" name="Int. J. Syst. Evol. Microbiol.">
        <title>The Global Catalogue of Microorganisms (GCM) 10K type strain sequencing project: providing services to taxonomists for standard genome sequencing and annotation.</title>
        <authorList>
            <consortium name="The Broad Institute Genomics Platform"/>
            <consortium name="The Broad Institute Genome Sequencing Center for Infectious Disease"/>
            <person name="Wu L."/>
            <person name="Ma J."/>
        </authorList>
    </citation>
    <scope>NUCLEOTIDE SEQUENCE [LARGE SCALE GENOMIC DNA]</scope>
    <source>
        <strain evidence="17">NBRC 12467</strain>
    </source>
</reference>
<protein>
    <submittedName>
        <fullName evidence="16">TonB-dependent receptor</fullName>
    </submittedName>
</protein>
<keyword evidence="2" id="KW-0813">Transport</keyword>
<evidence type="ECO:0000256" key="9">
    <source>
        <dbReference type="ARBA" id="ARBA00023077"/>
    </source>
</evidence>
<proteinExistence type="inferred from homology"/>
<keyword evidence="8" id="KW-0406">Ion transport</keyword>
<keyword evidence="11" id="KW-0998">Cell outer membrane</keyword>
<dbReference type="InterPro" id="IPR037066">
    <property type="entry name" value="Plug_dom_sf"/>
</dbReference>
<evidence type="ECO:0000259" key="14">
    <source>
        <dbReference type="Pfam" id="PF00593"/>
    </source>
</evidence>
<keyword evidence="3" id="KW-1134">Transmembrane beta strand</keyword>
<dbReference type="GO" id="GO:0015344">
    <property type="term" value="F:siderophore uptake transmembrane transporter activity"/>
    <property type="evidence" value="ECO:0007669"/>
    <property type="project" value="TreeGrafter"/>
</dbReference>
<comment type="subcellular location">
    <subcellularLocation>
        <location evidence="1">Cell outer membrane</location>
        <topology evidence="1">Multi-pass membrane protein</topology>
    </subcellularLocation>
</comment>
<dbReference type="Gene3D" id="2.40.170.20">
    <property type="entry name" value="TonB-dependent receptor, beta-barrel domain"/>
    <property type="match status" value="1"/>
</dbReference>
<dbReference type="Pfam" id="PF07715">
    <property type="entry name" value="Plug"/>
    <property type="match status" value="1"/>
</dbReference>
<evidence type="ECO:0000256" key="7">
    <source>
        <dbReference type="ARBA" id="ARBA00023004"/>
    </source>
</evidence>
<dbReference type="AlphaFoldDB" id="A0AA37W8M1"/>
<evidence type="ECO:0000256" key="6">
    <source>
        <dbReference type="ARBA" id="ARBA00022729"/>
    </source>
</evidence>
<evidence type="ECO:0000256" key="1">
    <source>
        <dbReference type="ARBA" id="ARBA00004571"/>
    </source>
</evidence>
<gene>
    <name evidence="16" type="primary">fecA_2</name>
    <name evidence="16" type="ORF">GCM10007872_02100</name>
</gene>
<keyword evidence="17" id="KW-1185">Reference proteome</keyword>
<dbReference type="Pfam" id="PF00593">
    <property type="entry name" value="TonB_dep_Rec_b-barrel"/>
    <property type="match status" value="1"/>
</dbReference>
<dbReference type="Gene3D" id="2.170.130.10">
    <property type="entry name" value="TonB-dependent receptor, plug domain"/>
    <property type="match status" value="1"/>
</dbReference>
<feature type="chain" id="PRO_5041257027" evidence="13">
    <location>
        <begin position="33"/>
        <end position="811"/>
    </location>
</feature>
<evidence type="ECO:0000256" key="11">
    <source>
        <dbReference type="ARBA" id="ARBA00023237"/>
    </source>
</evidence>
<evidence type="ECO:0000313" key="16">
    <source>
        <dbReference type="EMBL" id="GLQ83302.1"/>
    </source>
</evidence>
<keyword evidence="16" id="KW-0675">Receptor</keyword>
<keyword evidence="6 13" id="KW-0732">Signal</keyword>
<feature type="domain" description="TonB-dependent receptor plug" evidence="15">
    <location>
        <begin position="100"/>
        <end position="198"/>
    </location>
</feature>
<dbReference type="InterPro" id="IPR036942">
    <property type="entry name" value="Beta-barrel_TonB_sf"/>
</dbReference>
<comment type="caution">
    <text evidence="16">The sequence shown here is derived from an EMBL/GenBank/DDBJ whole genome shotgun (WGS) entry which is preliminary data.</text>
</comment>
<evidence type="ECO:0000256" key="8">
    <source>
        <dbReference type="ARBA" id="ARBA00023065"/>
    </source>
</evidence>
<dbReference type="GO" id="GO:0009279">
    <property type="term" value="C:cell outer membrane"/>
    <property type="evidence" value="ECO:0007669"/>
    <property type="project" value="UniProtKB-SubCell"/>
</dbReference>
<sequence length="811" mass="89477">MMRVSIKITTNLRSYACLLACTSAFVSVHAYAQKPIKNLPMRHAHDASPIHMRPDKPVQPILTGAATKPAEEKIIVTLRRHRSVDGVTGLQPGGGLIKPETAPKSVSTVSRDFIQKQSPAQNPLQLVQLLPGVVVGSADPFGVTGGTISLRGLDQSEMAITWEGAPATDVGVYTIDTSEFASNEDLEDMSVQQGSSNLDTPTINGSGGLLSFRDRDPSHKIGGLVTLGYGSFNYHREFVRLDTGEVGHSGVRAYISYANQQDDAWRGPGHDRIWNMDWKAVKEWGDDSRVTFVGAYRDSIENTWPSTTMADWKTYGRNFTWDRKYVFGPEGQNYWRLNRNPYDNLLLSAPSHITLTNHWKLDVTPYFWHGYGNSSTGAFINNTNGNFLGTESITQSLHLPYAQPAGDGTTNAMTLMAFQNDQYRGGFTAKTDYRISSHHDVYLGWWFDYSNDHDSVILSPVTLNGNPINIFGETDNIKLANGQLLANQNISTITTVNALFAGERATYFDGKLTVDAGLKVAMVNRNGTNELPGPQYKVVLNDFQPLPALSARYQFSKEHQIFASVSTNFRSPTTPTLYNAYYGHGISVQGITNMKDEYSISEEIGYRYNGPLLVASATYFHYNFTNRQIQSVIPGTNGAETVDINAGGQTSDGVSIEVGTRPFWHFRPYVSGQYLHATIDNNIAGLPTSGKTAVRSPRWTGALGIDWDNGMFFWNYSIRYVSRQYSTFMNDEYIPGYYDMNASVGARMPGYGPMKSPMIQLNFINLTNNNYLSGVQSVTTNAVTTHGVQGTAPDYLIAPGLAIVATLKAGF</sequence>
<keyword evidence="10 12" id="KW-0472">Membrane</keyword>